<evidence type="ECO:0000313" key="2">
    <source>
        <dbReference type="Proteomes" id="UP000012073"/>
    </source>
</evidence>
<keyword evidence="2" id="KW-1185">Reference proteome</keyword>
<reference evidence="2" key="1">
    <citation type="journal article" date="2013" name="Proc. Natl. Acad. Sci. U.S.A.">
        <title>Genome structure and metabolic features in the red seaweed Chondrus crispus shed light on evolution of the Archaeplastida.</title>
        <authorList>
            <person name="Collen J."/>
            <person name="Porcel B."/>
            <person name="Carre W."/>
            <person name="Ball S.G."/>
            <person name="Chaparro C."/>
            <person name="Tonon T."/>
            <person name="Barbeyron T."/>
            <person name="Michel G."/>
            <person name="Noel B."/>
            <person name="Valentin K."/>
            <person name="Elias M."/>
            <person name="Artiguenave F."/>
            <person name="Arun A."/>
            <person name="Aury J.M."/>
            <person name="Barbosa-Neto J.F."/>
            <person name="Bothwell J.H."/>
            <person name="Bouget F.Y."/>
            <person name="Brillet L."/>
            <person name="Cabello-Hurtado F."/>
            <person name="Capella-Gutierrez S."/>
            <person name="Charrier B."/>
            <person name="Cladiere L."/>
            <person name="Cock J.M."/>
            <person name="Coelho S.M."/>
            <person name="Colleoni C."/>
            <person name="Czjzek M."/>
            <person name="Da Silva C."/>
            <person name="Delage L."/>
            <person name="Denoeud F."/>
            <person name="Deschamps P."/>
            <person name="Dittami S.M."/>
            <person name="Gabaldon T."/>
            <person name="Gachon C.M."/>
            <person name="Groisillier A."/>
            <person name="Herve C."/>
            <person name="Jabbari K."/>
            <person name="Katinka M."/>
            <person name="Kloareg B."/>
            <person name="Kowalczyk N."/>
            <person name="Labadie K."/>
            <person name="Leblanc C."/>
            <person name="Lopez P.J."/>
            <person name="McLachlan D.H."/>
            <person name="Meslet-Cladiere L."/>
            <person name="Moustafa A."/>
            <person name="Nehr Z."/>
            <person name="Nyvall Collen P."/>
            <person name="Panaud O."/>
            <person name="Partensky F."/>
            <person name="Poulain J."/>
            <person name="Rensing S.A."/>
            <person name="Rousvoal S."/>
            <person name="Samson G."/>
            <person name="Symeonidi A."/>
            <person name="Weissenbach J."/>
            <person name="Zambounis A."/>
            <person name="Wincker P."/>
            <person name="Boyen C."/>
        </authorList>
    </citation>
    <scope>NUCLEOTIDE SEQUENCE [LARGE SCALE GENOMIC DNA]</scope>
    <source>
        <strain evidence="2">cv. Stackhouse</strain>
    </source>
</reference>
<dbReference type="Gramene" id="CDF37596">
    <property type="protein sequence ID" value="CDF37596"/>
    <property type="gene ID" value="CHC_T00005812001"/>
</dbReference>
<dbReference type="RefSeq" id="XP_005717467.1">
    <property type="nucleotide sequence ID" value="XM_005717410.1"/>
</dbReference>
<dbReference type="KEGG" id="ccp:CHC_T00005812001"/>
<protein>
    <submittedName>
        <fullName evidence="1">Uncharacterized protein</fullName>
    </submittedName>
</protein>
<dbReference type="GeneID" id="17325181"/>
<proteinExistence type="predicted"/>
<organism evidence="1 2">
    <name type="scientific">Chondrus crispus</name>
    <name type="common">Carrageen Irish moss</name>
    <name type="synonym">Polymorpha crispa</name>
    <dbReference type="NCBI Taxonomy" id="2769"/>
    <lineage>
        <taxon>Eukaryota</taxon>
        <taxon>Rhodophyta</taxon>
        <taxon>Florideophyceae</taxon>
        <taxon>Rhodymeniophycidae</taxon>
        <taxon>Gigartinales</taxon>
        <taxon>Gigartinaceae</taxon>
        <taxon>Chondrus</taxon>
    </lineage>
</organism>
<sequence>MGLGQSKPLGCACGSSLFSGDAGVPRTRKALPNGARFISTFKIGHSKPLSKSCT</sequence>
<name>R7QJF8_CHOCR</name>
<dbReference type="AlphaFoldDB" id="R7QJF8"/>
<gene>
    <name evidence="1" type="ORF">CHC_T00005812001</name>
</gene>
<accession>R7QJF8</accession>
<dbReference type="EMBL" id="HG001851">
    <property type="protein sequence ID" value="CDF37596.1"/>
    <property type="molecule type" value="Genomic_DNA"/>
</dbReference>
<dbReference type="Proteomes" id="UP000012073">
    <property type="component" value="Unassembled WGS sequence"/>
</dbReference>
<evidence type="ECO:0000313" key="1">
    <source>
        <dbReference type="EMBL" id="CDF37596.1"/>
    </source>
</evidence>